<dbReference type="EMBL" id="CP001663">
    <property type="protein sequence ID" value="AFP41262.1"/>
    <property type="molecule type" value="Genomic_DNA"/>
</dbReference>
<reference evidence="2 3" key="1">
    <citation type="journal article" date="2007" name="Genome Biol.">
        <title>Interrupted coding sequences in Mycobacterium smegmatis: authentic mutations or sequencing errors?</title>
        <authorList>
            <person name="Deshayes C."/>
            <person name="Perrodou E."/>
            <person name="Gallien S."/>
            <person name="Euphrasie D."/>
            <person name="Schaeffer C."/>
            <person name="Van-Dorsselaer A."/>
            <person name="Poch O."/>
            <person name="Lecompte O."/>
            <person name="Reyrat J.M."/>
        </authorList>
    </citation>
    <scope>NUCLEOTIDE SEQUENCE [LARGE SCALE GENOMIC DNA]</scope>
    <source>
        <strain evidence="3">ATCC 700084 / mc(2)155</strain>
    </source>
</reference>
<dbReference type="PATRIC" id="fig|246196.56.peg.4924"/>
<organism evidence="2 3">
    <name type="scientific">Mycolicibacterium smegmatis (strain ATCC 700084 / mc(2)155)</name>
    <name type="common">Mycobacterium smegmatis</name>
    <dbReference type="NCBI Taxonomy" id="246196"/>
    <lineage>
        <taxon>Bacteria</taxon>
        <taxon>Bacillati</taxon>
        <taxon>Actinomycetota</taxon>
        <taxon>Actinomycetes</taxon>
        <taxon>Mycobacteriales</taxon>
        <taxon>Mycobacteriaceae</taxon>
        <taxon>Mycolicibacterium</taxon>
    </lineage>
</organism>
<evidence type="ECO:0000256" key="1">
    <source>
        <dbReference type="SAM" id="MobiDB-lite"/>
    </source>
</evidence>
<name>I7G6D9_MYCS2</name>
<sequence length="533" mass="55192">MTELGSEASGLEQGPGDVVGEVAEAQGGSAQVFEAAVDRFGRPVGGAGAVEVGQDVGGTLLQCPPEGDQLGQRRGDACAQRGDQCSHHGAALGAVWFAVGGHGALIHRPGGLDLGVRVGGEQCGQSGFLAVGEQVGPGVQGASRSVERVGAAAAVPAGGQLHAASALVEGVAGQADHVEGVHHRGRVRQFFGGGGLEPGEPVHGNNVHTITPLLWPLCQPVGERLLGAALHHVEQPCGAGPVTHGREIDDDGDVLVAAASVPPHVLIDADHRDAIEPGRIGDEHPLTFGEHGVVGSVPRHRKRLGDPGHRQVLADKGFQRPPQSTPGQPGPRFGCGAGILAPHMSAAGATVTADRDQQSRGSPPERFMSQRASHAVTYNAFFAAAAAPPILIGDPARQHGPIRVEALAGHLQPELVEAAESRQVSAGEARPTGSVRHVEVFQMDGVGTSIIGRPRPLSRHRRADDLYTLNCEEPDFVEPIGAEKRPTKGANPLGDSSAPNALRYARRARTGFYQAATPQQGFCVRNSGIEVDQ</sequence>
<reference evidence="2 3" key="2">
    <citation type="journal article" date="2009" name="Genome Res.">
        <title>Ortho-proteogenomics: multiple proteomes investigation through orthology and a new MS-based protocol.</title>
        <authorList>
            <person name="Gallien S."/>
            <person name="Perrodou E."/>
            <person name="Carapito C."/>
            <person name="Deshayes C."/>
            <person name="Reyrat J.M."/>
            <person name="Van Dorsselaer A."/>
            <person name="Poch O."/>
            <person name="Schaeffer C."/>
            <person name="Lecompte O."/>
        </authorList>
    </citation>
    <scope>NUCLEOTIDE SEQUENCE [LARGE SCALE GENOMIC DNA]</scope>
    <source>
        <strain evidence="3">ATCC 700084 / mc(2)155</strain>
    </source>
</reference>
<evidence type="ECO:0000313" key="3">
    <source>
        <dbReference type="Proteomes" id="UP000006158"/>
    </source>
</evidence>
<proteinExistence type="predicted"/>
<feature type="compositionally biased region" description="Basic and acidic residues" evidence="1">
    <location>
        <begin position="304"/>
        <end position="313"/>
    </location>
</feature>
<protein>
    <submittedName>
        <fullName evidence="2">Uncharacterized protein</fullName>
    </submittedName>
</protein>
<dbReference type="Proteomes" id="UP000006158">
    <property type="component" value="Chromosome"/>
</dbReference>
<evidence type="ECO:0000313" key="2">
    <source>
        <dbReference type="EMBL" id="AFP41262.1"/>
    </source>
</evidence>
<dbReference type="KEGG" id="msg:MSMEI_4817"/>
<feature type="region of interest" description="Disordered" evidence="1">
    <location>
        <begin position="297"/>
        <end position="369"/>
    </location>
</feature>
<dbReference type="AlphaFoldDB" id="I7G6D9"/>
<gene>
    <name evidence="2" type="ordered locus">MSMEI_4817</name>
</gene>
<accession>I7G6D9</accession>